<dbReference type="EMBL" id="JAQJAN010000003">
    <property type="protein sequence ID" value="KAJ5733718.1"/>
    <property type="molecule type" value="Genomic_DNA"/>
</dbReference>
<keyword evidence="3" id="KW-1185">Reference proteome</keyword>
<evidence type="ECO:0000313" key="2">
    <source>
        <dbReference type="EMBL" id="KAJ5733718.1"/>
    </source>
</evidence>
<feature type="region of interest" description="Disordered" evidence="1">
    <location>
        <begin position="69"/>
        <end position="89"/>
    </location>
</feature>
<dbReference type="SUPFAM" id="SSF55729">
    <property type="entry name" value="Acyl-CoA N-acyltransferases (Nat)"/>
    <property type="match status" value="1"/>
</dbReference>
<reference evidence="2" key="1">
    <citation type="journal article" date="2023" name="IMA Fungus">
        <title>Comparative genomic study of the Penicillium genus elucidates a diverse pangenome and 15 lateral gene transfer events.</title>
        <authorList>
            <person name="Petersen C."/>
            <person name="Sorensen T."/>
            <person name="Nielsen M.R."/>
            <person name="Sondergaard T.E."/>
            <person name="Sorensen J.L."/>
            <person name="Fitzpatrick D.A."/>
            <person name="Frisvad J.C."/>
            <person name="Nielsen K.L."/>
        </authorList>
    </citation>
    <scope>NUCLEOTIDE SEQUENCE</scope>
    <source>
        <strain evidence="2">IBT 17514</strain>
    </source>
</reference>
<reference evidence="2" key="2">
    <citation type="submission" date="2023-01" db="EMBL/GenBank/DDBJ databases">
        <authorList>
            <person name="Petersen C."/>
        </authorList>
    </citation>
    <scope>NUCLEOTIDE SEQUENCE</scope>
    <source>
        <strain evidence="2">IBT 17514</strain>
    </source>
</reference>
<sequence>MDFRIERIDKEDLPFLGKFIHSAKLALSINLLKSRHFGFHGTSAECFKTIDNVTGEIVGYIDITAKSQEAENLSDKKPDPKSPIPEGLNPPLLAEVNNAVGEIAKETDGMERFVLTRIRRGVGSKLVQLGIDRAKAGGVPLTVCAEAPSITFFTSLGFVETRHVDMDLRKYAPDNSGFGLFRLAGMIWRPE</sequence>
<protein>
    <recommendedName>
        <fullName evidence="4">N-acetyltransferase domain-containing protein</fullName>
    </recommendedName>
</protein>
<proteinExistence type="predicted"/>
<gene>
    <name evidence="2" type="ORF">N7493_002504</name>
</gene>
<dbReference type="InterPro" id="IPR016181">
    <property type="entry name" value="Acyl_CoA_acyltransferase"/>
</dbReference>
<organism evidence="2 3">
    <name type="scientific">Penicillium malachiteum</name>
    <dbReference type="NCBI Taxonomy" id="1324776"/>
    <lineage>
        <taxon>Eukaryota</taxon>
        <taxon>Fungi</taxon>
        <taxon>Dikarya</taxon>
        <taxon>Ascomycota</taxon>
        <taxon>Pezizomycotina</taxon>
        <taxon>Eurotiomycetes</taxon>
        <taxon>Eurotiomycetidae</taxon>
        <taxon>Eurotiales</taxon>
        <taxon>Aspergillaceae</taxon>
        <taxon>Penicillium</taxon>
    </lineage>
</organism>
<accession>A0AAD6HRZ1</accession>
<evidence type="ECO:0000313" key="3">
    <source>
        <dbReference type="Proteomes" id="UP001215712"/>
    </source>
</evidence>
<dbReference type="Gene3D" id="3.40.630.30">
    <property type="match status" value="1"/>
</dbReference>
<dbReference type="Proteomes" id="UP001215712">
    <property type="component" value="Unassembled WGS sequence"/>
</dbReference>
<comment type="caution">
    <text evidence="2">The sequence shown here is derived from an EMBL/GenBank/DDBJ whole genome shotgun (WGS) entry which is preliminary data.</text>
</comment>
<name>A0AAD6HRZ1_9EURO</name>
<dbReference type="AlphaFoldDB" id="A0AAD6HRZ1"/>
<evidence type="ECO:0008006" key="4">
    <source>
        <dbReference type="Google" id="ProtNLM"/>
    </source>
</evidence>
<evidence type="ECO:0000256" key="1">
    <source>
        <dbReference type="SAM" id="MobiDB-lite"/>
    </source>
</evidence>